<dbReference type="AlphaFoldDB" id="A0A813KSE9"/>
<dbReference type="PANTHER" id="PTHR43326">
    <property type="entry name" value="METHIONYL-TRNA SYNTHETASE"/>
    <property type="match status" value="1"/>
</dbReference>
<sequence length="686" mass="74963">MAAGQGGLAFAVARMRLVNLPAAAHGRIRGHSCLGSRGRAASFELPPGPTIACFVFAAATAVARRRVICRPSGVPRASRGGRASAVVGGGQLAQHVFCCPQARFAASTARAAAAPADARDAPPSDEADSYQGKRPSLRIKRNEQGSLASLTVTTPLFYANGPPHIGSAYPTINSDVMARYAQLRGAEVHFVTGMDEHGEKIAQTAASQGKVPQDLVDAYAIEFQQLWDRLSIKPDHFARTTPPAHKAIVAEMWQRCLAKGDIYKKNYEGWYCVGCEAYLDDDEMQAGHVCKIHQKKCDLRSEENYFFRLSKYWDQVKQHILANSDFILPLQRQSQVLVWLEDDNKRDFSISRASTKWGIPVPGDDSQVVYVWFDALLGYLSSLLRPEDPPTLDSVLLRGWPADVHIIGKDIMRFHALYWPAMLLSADLPLPKHLATHGFLTKDGLKMGKSLGNVVEPLPLVDAFGADAVRFFFASCMNFGEDGDFSYEVFIKRVNSSLANELGNLVHRILTLCRKNLAKASSPLELLSASGKTREAAEEELAAHPVRCEALKACAASAACYECLDFPKAAEAALRIAGAANLRMTVIEPWAKLKKDSSAEDKETALREMLIMAEGVRICAVLLAPITPQLSKTILTELGVDAAGAELPQLCWADSEWSWDALPGLALGEKPTPVFQRIDIEPWKGK</sequence>
<keyword evidence="4 8" id="KW-0067">ATP-binding</keyword>
<dbReference type="EC" id="6.1.1.10" evidence="1"/>
<dbReference type="Gene3D" id="3.40.50.620">
    <property type="entry name" value="HUPs"/>
    <property type="match status" value="1"/>
</dbReference>
<dbReference type="FunFam" id="2.170.220.10:FF:000001">
    <property type="entry name" value="methionine--tRNA ligase, mitochondrial"/>
    <property type="match status" value="1"/>
</dbReference>
<dbReference type="GO" id="GO:0005524">
    <property type="term" value="F:ATP binding"/>
    <property type="evidence" value="ECO:0007669"/>
    <property type="project" value="UniProtKB-KW"/>
</dbReference>
<evidence type="ECO:0000313" key="11">
    <source>
        <dbReference type="EMBL" id="CAE8711723.1"/>
    </source>
</evidence>
<evidence type="ECO:0000256" key="2">
    <source>
        <dbReference type="ARBA" id="ARBA00022598"/>
    </source>
</evidence>
<dbReference type="GO" id="GO:0004825">
    <property type="term" value="F:methionine-tRNA ligase activity"/>
    <property type="evidence" value="ECO:0007669"/>
    <property type="project" value="UniProtKB-EC"/>
</dbReference>
<organism evidence="11 12">
    <name type="scientific">Polarella glacialis</name>
    <name type="common">Dinoflagellate</name>
    <dbReference type="NCBI Taxonomy" id="89957"/>
    <lineage>
        <taxon>Eukaryota</taxon>
        <taxon>Sar</taxon>
        <taxon>Alveolata</taxon>
        <taxon>Dinophyceae</taxon>
        <taxon>Suessiales</taxon>
        <taxon>Suessiaceae</taxon>
        <taxon>Polarella</taxon>
    </lineage>
</organism>
<feature type="domain" description="Methionyl/Leucyl tRNA synthetase" evidence="10">
    <location>
        <begin position="151"/>
        <end position="284"/>
    </location>
</feature>
<evidence type="ECO:0000256" key="7">
    <source>
        <dbReference type="ARBA" id="ARBA00047364"/>
    </source>
</evidence>
<dbReference type="GO" id="GO:0005739">
    <property type="term" value="C:mitochondrion"/>
    <property type="evidence" value="ECO:0007669"/>
    <property type="project" value="UniProtKB-ARBA"/>
</dbReference>
<feature type="region of interest" description="Disordered" evidence="9">
    <location>
        <begin position="115"/>
        <end position="138"/>
    </location>
</feature>
<evidence type="ECO:0000256" key="6">
    <source>
        <dbReference type="ARBA" id="ARBA00023146"/>
    </source>
</evidence>
<dbReference type="InterPro" id="IPR015413">
    <property type="entry name" value="Methionyl/Leucyl_tRNA_Synth"/>
</dbReference>
<comment type="similarity">
    <text evidence="8">Belongs to the class-I aminoacyl-tRNA synthetase family.</text>
</comment>
<dbReference type="PRINTS" id="PR01041">
    <property type="entry name" value="TRNASYNTHMET"/>
</dbReference>
<feature type="domain" description="Methionyl/Leucyl tRNA synthetase" evidence="10">
    <location>
        <begin position="289"/>
        <end position="509"/>
    </location>
</feature>
<evidence type="ECO:0000259" key="10">
    <source>
        <dbReference type="Pfam" id="PF09334"/>
    </source>
</evidence>
<dbReference type="CDD" id="cd00814">
    <property type="entry name" value="MetRS_core"/>
    <property type="match status" value="1"/>
</dbReference>
<accession>A0A813KSE9</accession>
<evidence type="ECO:0000256" key="4">
    <source>
        <dbReference type="ARBA" id="ARBA00022840"/>
    </source>
</evidence>
<dbReference type="SUPFAM" id="SSF52374">
    <property type="entry name" value="Nucleotidylyl transferase"/>
    <property type="match status" value="1"/>
</dbReference>
<keyword evidence="2 8" id="KW-0436">Ligase</keyword>
<reference evidence="11" key="1">
    <citation type="submission" date="2021-02" db="EMBL/GenBank/DDBJ databases">
        <authorList>
            <person name="Dougan E. K."/>
            <person name="Rhodes N."/>
            <person name="Thang M."/>
            <person name="Chan C."/>
        </authorList>
    </citation>
    <scope>NUCLEOTIDE SEQUENCE</scope>
</reference>
<dbReference type="PANTHER" id="PTHR43326:SF1">
    <property type="entry name" value="METHIONINE--TRNA LIGASE, MITOCHONDRIAL"/>
    <property type="match status" value="1"/>
</dbReference>
<dbReference type="Gene3D" id="1.10.730.10">
    <property type="entry name" value="Isoleucyl-tRNA Synthetase, Domain 1"/>
    <property type="match status" value="1"/>
</dbReference>
<proteinExistence type="inferred from homology"/>
<keyword evidence="6 8" id="KW-0030">Aminoacyl-tRNA synthetase</keyword>
<evidence type="ECO:0000256" key="8">
    <source>
        <dbReference type="RuleBase" id="RU363039"/>
    </source>
</evidence>
<gene>
    <name evidence="11" type="ORF">PGLA2088_LOCUS36637</name>
</gene>
<dbReference type="Pfam" id="PF09334">
    <property type="entry name" value="tRNA-synt_1g"/>
    <property type="match status" value="2"/>
</dbReference>
<keyword evidence="5 8" id="KW-0648">Protein biosynthesis</keyword>
<dbReference type="InterPro" id="IPR014729">
    <property type="entry name" value="Rossmann-like_a/b/a_fold"/>
</dbReference>
<dbReference type="Proteomes" id="UP000626109">
    <property type="component" value="Unassembled WGS sequence"/>
</dbReference>
<protein>
    <recommendedName>
        <fullName evidence="1">methionine--tRNA ligase</fullName>
        <ecNumber evidence="1">6.1.1.10</ecNumber>
    </recommendedName>
</protein>
<dbReference type="InterPro" id="IPR023457">
    <property type="entry name" value="Met-tRNA_synth_2"/>
</dbReference>
<comment type="caution">
    <text evidence="11">The sequence shown here is derived from an EMBL/GenBank/DDBJ whole genome shotgun (WGS) entry which is preliminary data.</text>
</comment>
<dbReference type="Gene3D" id="2.170.220.10">
    <property type="match status" value="1"/>
</dbReference>
<evidence type="ECO:0000256" key="3">
    <source>
        <dbReference type="ARBA" id="ARBA00022741"/>
    </source>
</evidence>
<dbReference type="EMBL" id="CAJNNW010032203">
    <property type="protein sequence ID" value="CAE8711723.1"/>
    <property type="molecule type" value="Genomic_DNA"/>
</dbReference>
<keyword evidence="3 8" id="KW-0547">Nucleotide-binding</keyword>
<dbReference type="SUPFAM" id="SSF47323">
    <property type="entry name" value="Anticodon-binding domain of a subclass of class I aminoacyl-tRNA synthetases"/>
    <property type="match status" value="1"/>
</dbReference>
<evidence type="ECO:0000256" key="1">
    <source>
        <dbReference type="ARBA" id="ARBA00012838"/>
    </source>
</evidence>
<dbReference type="GO" id="GO:0006431">
    <property type="term" value="P:methionyl-tRNA aminoacylation"/>
    <property type="evidence" value="ECO:0007669"/>
    <property type="project" value="InterPro"/>
</dbReference>
<comment type="catalytic activity">
    <reaction evidence="7">
        <text>tRNA(Met) + L-methionine + ATP = L-methionyl-tRNA(Met) + AMP + diphosphate</text>
        <dbReference type="Rhea" id="RHEA:13481"/>
        <dbReference type="Rhea" id="RHEA-COMP:9667"/>
        <dbReference type="Rhea" id="RHEA-COMP:9698"/>
        <dbReference type="ChEBI" id="CHEBI:30616"/>
        <dbReference type="ChEBI" id="CHEBI:33019"/>
        <dbReference type="ChEBI" id="CHEBI:57844"/>
        <dbReference type="ChEBI" id="CHEBI:78442"/>
        <dbReference type="ChEBI" id="CHEBI:78530"/>
        <dbReference type="ChEBI" id="CHEBI:456215"/>
        <dbReference type="EC" id="6.1.1.10"/>
    </reaction>
</comment>
<evidence type="ECO:0000256" key="9">
    <source>
        <dbReference type="SAM" id="MobiDB-lite"/>
    </source>
</evidence>
<evidence type="ECO:0000256" key="5">
    <source>
        <dbReference type="ARBA" id="ARBA00022917"/>
    </source>
</evidence>
<evidence type="ECO:0000313" key="12">
    <source>
        <dbReference type="Proteomes" id="UP000626109"/>
    </source>
</evidence>
<dbReference type="InterPro" id="IPR033911">
    <property type="entry name" value="MetRS_core"/>
</dbReference>
<dbReference type="InterPro" id="IPR009080">
    <property type="entry name" value="tRNAsynth_Ia_anticodon-bd"/>
</dbReference>
<name>A0A813KSE9_POLGL</name>